<dbReference type="STRING" id="1447875.A0A2B7WYB8"/>
<dbReference type="Pfam" id="PF12796">
    <property type="entry name" value="Ank_2"/>
    <property type="match status" value="1"/>
</dbReference>
<dbReference type="PANTHER" id="PTHR24133:SF40">
    <property type="entry name" value="ANKYRIN REPEAT DOMAIN 44"/>
    <property type="match status" value="1"/>
</dbReference>
<sequence>MSLATLPPELFYEIATQLLSTERGEANTNALVLACQRFYAVLNPYLYRRNALQRHMSALFWTADLDRHKRRHKDEHKHDNVSNATTEKEPSRDASAASYYPILKRTAHLSLSSHPPSALKDGTTISTSIHKALHIAISSNNHTIASFLLSHPDLQIDPNRTLPIQDFYTADVEMDKILLSTSTSIPININIRNTKYRNRTPLSDAAAVGHAAVVRLLLDRPDIDPDAEDEDGRTALRYAVEGEHEAVVSLLLGRTTLPAKPWKLLITAMHRGYTGIVKLLLETPGIFFDLRREEGLKVLCRAFMTRYTEIVRPVLESASGGVKLGAGPFP</sequence>
<keyword evidence="3" id="KW-1185">Reference proteome</keyword>
<proteinExistence type="predicted"/>
<dbReference type="EMBL" id="PDNB01000168">
    <property type="protein sequence ID" value="PGH01685.1"/>
    <property type="molecule type" value="Genomic_DNA"/>
</dbReference>
<feature type="region of interest" description="Disordered" evidence="1">
    <location>
        <begin position="71"/>
        <end position="95"/>
    </location>
</feature>
<comment type="caution">
    <text evidence="2">The sequence shown here is derived from an EMBL/GenBank/DDBJ whole genome shotgun (WGS) entry which is preliminary data.</text>
</comment>
<dbReference type="SUPFAM" id="SSF48403">
    <property type="entry name" value="Ankyrin repeat"/>
    <property type="match status" value="1"/>
</dbReference>
<dbReference type="Gene3D" id="1.25.40.20">
    <property type="entry name" value="Ankyrin repeat-containing domain"/>
    <property type="match status" value="1"/>
</dbReference>
<dbReference type="Proteomes" id="UP000223968">
    <property type="component" value="Unassembled WGS sequence"/>
</dbReference>
<protein>
    <submittedName>
        <fullName evidence="2">Uncharacterized protein</fullName>
    </submittedName>
</protein>
<reference evidence="2 3" key="1">
    <citation type="submission" date="2017-10" db="EMBL/GenBank/DDBJ databases">
        <title>Comparative genomics in systemic dimorphic fungi from Ajellomycetaceae.</title>
        <authorList>
            <person name="Munoz J.F."/>
            <person name="Mcewen J.G."/>
            <person name="Clay O.K."/>
            <person name="Cuomo C.A."/>
        </authorList>
    </citation>
    <scope>NUCLEOTIDE SEQUENCE [LARGE SCALE GENOMIC DNA]</scope>
    <source>
        <strain evidence="2 3">UAMH5409</strain>
    </source>
</reference>
<dbReference type="InterPro" id="IPR002110">
    <property type="entry name" value="Ankyrin_rpt"/>
</dbReference>
<feature type="compositionally biased region" description="Basic and acidic residues" evidence="1">
    <location>
        <begin position="76"/>
        <end position="92"/>
    </location>
</feature>
<dbReference type="OrthoDB" id="366390at2759"/>
<dbReference type="PANTHER" id="PTHR24133">
    <property type="entry name" value="ANKYRIN DOMAIN-CONTAINING"/>
    <property type="match status" value="1"/>
</dbReference>
<dbReference type="AlphaFoldDB" id="A0A2B7WYB8"/>
<dbReference type="InterPro" id="IPR036770">
    <property type="entry name" value="Ankyrin_rpt-contain_sf"/>
</dbReference>
<evidence type="ECO:0000313" key="3">
    <source>
        <dbReference type="Proteomes" id="UP000223968"/>
    </source>
</evidence>
<accession>A0A2B7WYB8</accession>
<evidence type="ECO:0000313" key="2">
    <source>
        <dbReference type="EMBL" id="PGH01685.1"/>
    </source>
</evidence>
<evidence type="ECO:0000256" key="1">
    <source>
        <dbReference type="SAM" id="MobiDB-lite"/>
    </source>
</evidence>
<dbReference type="SMART" id="SM00248">
    <property type="entry name" value="ANK"/>
    <property type="match status" value="3"/>
</dbReference>
<name>A0A2B7WYB8_9EURO</name>
<dbReference type="InterPro" id="IPR052391">
    <property type="entry name" value="E3_Ligase-Neurotoxin"/>
</dbReference>
<gene>
    <name evidence="2" type="ORF">AJ79_07838</name>
</gene>
<organism evidence="2 3">
    <name type="scientific">Helicocarpus griseus UAMH5409</name>
    <dbReference type="NCBI Taxonomy" id="1447875"/>
    <lineage>
        <taxon>Eukaryota</taxon>
        <taxon>Fungi</taxon>
        <taxon>Dikarya</taxon>
        <taxon>Ascomycota</taxon>
        <taxon>Pezizomycotina</taxon>
        <taxon>Eurotiomycetes</taxon>
        <taxon>Eurotiomycetidae</taxon>
        <taxon>Onygenales</taxon>
        <taxon>Ajellomycetaceae</taxon>
        <taxon>Helicocarpus</taxon>
    </lineage>
</organism>